<keyword evidence="1" id="KW-0472">Membrane</keyword>
<dbReference type="PROSITE" id="PS51257">
    <property type="entry name" value="PROKAR_LIPOPROTEIN"/>
    <property type="match status" value="1"/>
</dbReference>
<keyword evidence="1" id="KW-0812">Transmembrane</keyword>
<dbReference type="Pfam" id="PF13441">
    <property type="entry name" value="Gly-zipper_YMGG"/>
    <property type="match status" value="1"/>
</dbReference>
<name>C7RIR8_ACCRE</name>
<dbReference type="AlphaFoldDB" id="C7RIR8"/>
<feature type="chain" id="PRO_5002981554" evidence="2">
    <location>
        <begin position="26"/>
        <end position="227"/>
    </location>
</feature>
<protein>
    <submittedName>
        <fullName evidence="4">17 kDa surface antigen</fullName>
    </submittedName>
</protein>
<dbReference type="eggNOG" id="ENOG502ZBKH">
    <property type="taxonomic scope" value="Bacteria"/>
</dbReference>
<keyword evidence="2" id="KW-0732">Signal</keyword>
<dbReference type="STRING" id="522306.CAP2UW1_0030"/>
<gene>
    <name evidence="4" type="ordered locus">CAP2UW1_0030</name>
</gene>
<sequence length="227" mass="23959" precursor="true">MTNSRFTLRRSAAALASVILVTACATNPDGSTRMDDRATGALIGAAAGCAVGAAVNGGKGCLVGAAAGAAVGFLIGWYFESKKIASANDVNAEYKKKKGQVVPKDDVKPAKFDTVVKPGVPEKDGQREVQVTSNTDLIGYGDKAPEVTQKYAIYDENNKLVEEKSERVAAVDGAGRYQTDSKFKLPASAKGKKYTVKTSLVANNQTYKENSYKVSVLDDGFMIAMAN</sequence>
<dbReference type="EMBL" id="CP001715">
    <property type="protein sequence ID" value="ACV33404.1"/>
    <property type="molecule type" value="Genomic_DNA"/>
</dbReference>
<evidence type="ECO:0000259" key="3">
    <source>
        <dbReference type="Pfam" id="PF13441"/>
    </source>
</evidence>
<accession>C7RIR8</accession>
<organism evidence="4">
    <name type="scientific">Accumulibacter regalis</name>
    <dbReference type="NCBI Taxonomy" id="522306"/>
    <lineage>
        <taxon>Bacteria</taxon>
        <taxon>Pseudomonadati</taxon>
        <taxon>Pseudomonadota</taxon>
        <taxon>Betaproteobacteria</taxon>
        <taxon>Candidatus Accumulibacter</taxon>
    </lineage>
</organism>
<keyword evidence="1" id="KW-1133">Transmembrane helix</keyword>
<feature type="transmembrane region" description="Helical" evidence="1">
    <location>
        <begin position="38"/>
        <end position="55"/>
    </location>
</feature>
<evidence type="ECO:0000256" key="1">
    <source>
        <dbReference type="SAM" id="Phobius"/>
    </source>
</evidence>
<dbReference type="InterPro" id="IPR027367">
    <property type="entry name" value="Gly-zipper_YMGG"/>
</dbReference>
<proteinExistence type="predicted"/>
<feature type="signal peptide" evidence="2">
    <location>
        <begin position="1"/>
        <end position="25"/>
    </location>
</feature>
<feature type="transmembrane region" description="Helical" evidence="1">
    <location>
        <begin position="62"/>
        <end position="79"/>
    </location>
</feature>
<feature type="domain" description="YMGG-like Gly-zipper" evidence="3">
    <location>
        <begin position="37"/>
        <end position="76"/>
    </location>
</feature>
<dbReference type="HOGENOM" id="CLU_1217649_0_0_4"/>
<reference evidence="4" key="1">
    <citation type="submission" date="2009-08" db="EMBL/GenBank/DDBJ databases">
        <authorList>
            <consortium name="US DOE Joint Genome Institute"/>
            <person name="Lucas S."/>
            <person name="Copeland A."/>
            <person name="Lapidus A."/>
            <person name="Glavina del Rio T."/>
            <person name="Dalin E."/>
            <person name="Tice H."/>
            <person name="Bruce D."/>
            <person name="Barry K."/>
            <person name="Pitluck S."/>
            <person name="Lowry S."/>
            <person name="Larimer F."/>
            <person name="Land M."/>
            <person name="Hauser L."/>
            <person name="Kyrpides N."/>
            <person name="Ivanova N."/>
            <person name="McMahon K.D."/>
            <person name="Hugenholtz P."/>
        </authorList>
    </citation>
    <scope>NUCLEOTIDE SEQUENCE</scope>
    <source>
        <strain evidence="4">UW-1</strain>
    </source>
</reference>
<evidence type="ECO:0000256" key="2">
    <source>
        <dbReference type="SAM" id="SignalP"/>
    </source>
</evidence>
<dbReference type="OrthoDB" id="8560795at2"/>
<reference evidence="4" key="2">
    <citation type="submission" date="2009-09" db="EMBL/GenBank/DDBJ databases">
        <title>Complete sequence of chromosome of Candidatus Accumulibacter phosphatis clade IIA str. UW-1.</title>
        <authorList>
            <consortium name="US DOE Joint Genome Institute"/>
            <person name="Martin H.G."/>
            <person name="Ivanova N."/>
            <person name="Kunin V."/>
            <person name="Warnecke F."/>
            <person name="Barry K."/>
            <person name="He S."/>
            <person name="Salamov A."/>
            <person name="Szeto E."/>
            <person name="Dalin E."/>
            <person name="Pangilinan J.L."/>
            <person name="Lapidus A."/>
            <person name="Lowry S."/>
            <person name="Kyrpides N.C."/>
            <person name="McMahon K.D."/>
            <person name="Hugenholtz P."/>
        </authorList>
    </citation>
    <scope>NUCLEOTIDE SEQUENCE [LARGE SCALE GENOMIC DNA]</scope>
    <source>
        <strain evidence="4">UW-1</strain>
    </source>
</reference>
<dbReference type="KEGG" id="app:CAP2UW1_0030"/>
<evidence type="ECO:0000313" key="4">
    <source>
        <dbReference type="EMBL" id="ACV33404.1"/>
    </source>
</evidence>